<accession>A0A8J7M6F3</accession>
<dbReference type="Pfam" id="PF01418">
    <property type="entry name" value="HTH_6"/>
    <property type="match status" value="1"/>
</dbReference>
<name>A0A8J7M6F3_9RHOB</name>
<keyword evidence="1" id="KW-0805">Transcription regulation</keyword>
<dbReference type="InterPro" id="IPR009057">
    <property type="entry name" value="Homeodomain-like_sf"/>
</dbReference>
<dbReference type="PROSITE" id="PS51071">
    <property type="entry name" value="HTH_RPIR"/>
    <property type="match status" value="1"/>
</dbReference>
<dbReference type="SUPFAM" id="SSF46689">
    <property type="entry name" value="Homeodomain-like"/>
    <property type="match status" value="1"/>
</dbReference>
<dbReference type="SUPFAM" id="SSF53697">
    <property type="entry name" value="SIS domain"/>
    <property type="match status" value="1"/>
</dbReference>
<gene>
    <name evidence="5" type="ORF">H0I76_09530</name>
</gene>
<keyword evidence="2" id="KW-0238">DNA-binding</keyword>
<evidence type="ECO:0000256" key="2">
    <source>
        <dbReference type="ARBA" id="ARBA00023125"/>
    </source>
</evidence>
<keyword evidence="6" id="KW-1185">Reference proteome</keyword>
<dbReference type="CDD" id="cd05013">
    <property type="entry name" value="SIS_RpiR"/>
    <property type="match status" value="1"/>
</dbReference>
<dbReference type="EMBL" id="JAEHHL010000005">
    <property type="protein sequence ID" value="MBK0399431.1"/>
    <property type="molecule type" value="Genomic_DNA"/>
</dbReference>
<dbReference type="GO" id="GO:1901135">
    <property type="term" value="P:carbohydrate derivative metabolic process"/>
    <property type="evidence" value="ECO:0007669"/>
    <property type="project" value="InterPro"/>
</dbReference>
<dbReference type="InterPro" id="IPR001347">
    <property type="entry name" value="SIS_dom"/>
</dbReference>
<evidence type="ECO:0000313" key="5">
    <source>
        <dbReference type="EMBL" id="MBK0399431.1"/>
    </source>
</evidence>
<dbReference type="PANTHER" id="PTHR30514">
    <property type="entry name" value="GLUCOKINASE"/>
    <property type="match status" value="1"/>
</dbReference>
<sequence length="290" mass="32257">MRRKPQSIEELLRSRLDSLTRAERQVAHALLDGYPVSGLASITQVASSAQVSGPTVMRLARKLGFEGFVEFQEALRREVAAKISDPIRKRESWTEGAPGSPILGRFAEAVESNLRQTLAQIDPATFDAAAACLADTRRKVLITGGRITRSLADYMFNHLQVIRPDVSQLGAAPGVWPHYLLDVRPGDAVVVFDIRRYENALLRLAEMAHGRGAEVVLFTDQWGSPIGKIARHRFSAHIEAPSAWDSSVAILMVVEALIAAVQDLDWQDAKTRMETLEQIFDETRLFRKFV</sequence>
<dbReference type="InterPro" id="IPR000281">
    <property type="entry name" value="HTH_RpiR"/>
</dbReference>
<keyword evidence="3" id="KW-0804">Transcription</keyword>
<comment type="caution">
    <text evidence="5">The sequence shown here is derived from an EMBL/GenBank/DDBJ whole genome shotgun (WGS) entry which is preliminary data.</text>
</comment>
<protein>
    <submittedName>
        <fullName evidence="5">MurR/RpiR family transcriptional regulator</fullName>
    </submittedName>
</protein>
<organism evidence="5 6">
    <name type="scientific">Thermohalobaculum xanthum</name>
    <dbReference type="NCBI Taxonomy" id="2753746"/>
    <lineage>
        <taxon>Bacteria</taxon>
        <taxon>Pseudomonadati</taxon>
        <taxon>Pseudomonadota</taxon>
        <taxon>Alphaproteobacteria</taxon>
        <taxon>Rhodobacterales</taxon>
        <taxon>Paracoccaceae</taxon>
        <taxon>Thermohalobaculum</taxon>
    </lineage>
</organism>
<dbReference type="Pfam" id="PF01380">
    <property type="entry name" value="SIS"/>
    <property type="match status" value="1"/>
</dbReference>
<dbReference type="GO" id="GO:0003677">
    <property type="term" value="F:DNA binding"/>
    <property type="evidence" value="ECO:0007669"/>
    <property type="project" value="UniProtKB-KW"/>
</dbReference>
<dbReference type="RefSeq" id="WP_200609638.1">
    <property type="nucleotide sequence ID" value="NZ_JAEHHL010000005.1"/>
</dbReference>
<reference evidence="5" key="1">
    <citation type="submission" date="2020-12" db="EMBL/GenBank/DDBJ databases">
        <title>Bacterial taxonomy.</title>
        <authorList>
            <person name="Pan X."/>
        </authorList>
    </citation>
    <scope>NUCLEOTIDE SEQUENCE</scope>
    <source>
        <strain evidence="5">M0105</strain>
    </source>
</reference>
<dbReference type="InterPro" id="IPR047640">
    <property type="entry name" value="RpiR-like"/>
</dbReference>
<feature type="domain" description="HTH rpiR-type" evidence="4">
    <location>
        <begin position="6"/>
        <end position="82"/>
    </location>
</feature>
<dbReference type="InterPro" id="IPR035472">
    <property type="entry name" value="RpiR-like_SIS"/>
</dbReference>
<evidence type="ECO:0000313" key="6">
    <source>
        <dbReference type="Proteomes" id="UP000655420"/>
    </source>
</evidence>
<evidence type="ECO:0000256" key="1">
    <source>
        <dbReference type="ARBA" id="ARBA00023015"/>
    </source>
</evidence>
<dbReference type="GO" id="GO:0003700">
    <property type="term" value="F:DNA-binding transcription factor activity"/>
    <property type="evidence" value="ECO:0007669"/>
    <property type="project" value="InterPro"/>
</dbReference>
<dbReference type="Proteomes" id="UP000655420">
    <property type="component" value="Unassembled WGS sequence"/>
</dbReference>
<dbReference type="PANTHER" id="PTHR30514:SF18">
    <property type="entry name" value="RPIR-FAMILY TRANSCRIPTIONAL REGULATOR"/>
    <property type="match status" value="1"/>
</dbReference>
<proteinExistence type="predicted"/>
<evidence type="ECO:0000256" key="3">
    <source>
        <dbReference type="ARBA" id="ARBA00023163"/>
    </source>
</evidence>
<dbReference type="GO" id="GO:0097367">
    <property type="term" value="F:carbohydrate derivative binding"/>
    <property type="evidence" value="ECO:0007669"/>
    <property type="project" value="InterPro"/>
</dbReference>
<dbReference type="InterPro" id="IPR036388">
    <property type="entry name" value="WH-like_DNA-bd_sf"/>
</dbReference>
<dbReference type="InterPro" id="IPR046348">
    <property type="entry name" value="SIS_dom_sf"/>
</dbReference>
<dbReference type="Gene3D" id="1.10.10.10">
    <property type="entry name" value="Winged helix-like DNA-binding domain superfamily/Winged helix DNA-binding domain"/>
    <property type="match status" value="1"/>
</dbReference>
<dbReference type="Gene3D" id="3.40.50.10490">
    <property type="entry name" value="Glucose-6-phosphate isomerase like protein, domain 1"/>
    <property type="match status" value="1"/>
</dbReference>
<evidence type="ECO:0000259" key="4">
    <source>
        <dbReference type="PROSITE" id="PS51071"/>
    </source>
</evidence>
<dbReference type="AlphaFoldDB" id="A0A8J7M6F3"/>